<name>A0AAE4BPE9_9BACT</name>
<dbReference type="EMBL" id="JAVDQD010000001">
    <property type="protein sequence ID" value="MDR6237909.1"/>
    <property type="molecule type" value="Genomic_DNA"/>
</dbReference>
<evidence type="ECO:0000313" key="2">
    <source>
        <dbReference type="Proteomes" id="UP001185092"/>
    </source>
</evidence>
<comment type="caution">
    <text evidence="1">The sequence shown here is derived from an EMBL/GenBank/DDBJ whole genome shotgun (WGS) entry which is preliminary data.</text>
</comment>
<accession>A0AAE4BPE9</accession>
<dbReference type="AlphaFoldDB" id="A0AAE4BPE9"/>
<sequence>MKNILHSIILLLIGALLTSCEEEITLNLNHKTPEIVIEAKITTSSENSFVKITQTADYYDENNFSPIEGALVELSDSEGNKEILKEQQSGMYSAENINGKTNIEYYLKIDADNRSFSSTSQMPEPVHFDSISVKQINEKNDNDSYHDIYIFFHWNEGYEYYLQVIEYINGEKMNTYLYNDIANGMAENKKLKDEDRILKEGDIISIELRCITSEVYTYLSDLHSSSGMEVPSNPRNNINGTPLGYFSAYTNETQKLVYNRIWE</sequence>
<proteinExistence type="predicted"/>
<gene>
    <name evidence="1" type="ORF">HNQ88_000885</name>
</gene>
<reference evidence="1" key="1">
    <citation type="submission" date="2023-07" db="EMBL/GenBank/DDBJ databases">
        <title>Genomic Encyclopedia of Type Strains, Phase IV (KMG-IV): sequencing the most valuable type-strain genomes for metagenomic binning, comparative biology and taxonomic classification.</title>
        <authorList>
            <person name="Goeker M."/>
        </authorList>
    </citation>
    <scope>NUCLEOTIDE SEQUENCE</scope>
    <source>
        <strain evidence="1">DSM 26174</strain>
    </source>
</reference>
<evidence type="ECO:0008006" key="3">
    <source>
        <dbReference type="Google" id="ProtNLM"/>
    </source>
</evidence>
<dbReference type="PROSITE" id="PS51257">
    <property type="entry name" value="PROKAR_LIPOPROTEIN"/>
    <property type="match status" value="1"/>
</dbReference>
<organism evidence="1 2">
    <name type="scientific">Aureibacter tunicatorum</name>
    <dbReference type="NCBI Taxonomy" id="866807"/>
    <lineage>
        <taxon>Bacteria</taxon>
        <taxon>Pseudomonadati</taxon>
        <taxon>Bacteroidota</taxon>
        <taxon>Cytophagia</taxon>
        <taxon>Cytophagales</taxon>
        <taxon>Persicobacteraceae</taxon>
        <taxon>Aureibacter</taxon>
    </lineage>
</organism>
<keyword evidence="2" id="KW-1185">Reference proteome</keyword>
<dbReference type="RefSeq" id="WP_309937379.1">
    <property type="nucleotide sequence ID" value="NZ_AP025305.1"/>
</dbReference>
<dbReference type="Pfam" id="PF14054">
    <property type="entry name" value="DUF4249"/>
    <property type="match status" value="1"/>
</dbReference>
<protein>
    <recommendedName>
        <fullName evidence="3">DUF4249 domain-containing protein</fullName>
    </recommendedName>
</protein>
<dbReference type="Proteomes" id="UP001185092">
    <property type="component" value="Unassembled WGS sequence"/>
</dbReference>
<dbReference type="InterPro" id="IPR025345">
    <property type="entry name" value="DUF4249"/>
</dbReference>
<evidence type="ECO:0000313" key="1">
    <source>
        <dbReference type="EMBL" id="MDR6237909.1"/>
    </source>
</evidence>